<dbReference type="InterPro" id="IPR021557">
    <property type="entry name" value="DUF3016"/>
</dbReference>
<evidence type="ECO:0000313" key="1">
    <source>
        <dbReference type="EMBL" id="KKL22403.1"/>
    </source>
</evidence>
<evidence type="ECO:0008006" key="2">
    <source>
        <dbReference type="Google" id="ProtNLM"/>
    </source>
</evidence>
<protein>
    <recommendedName>
        <fullName evidence="2">DUF3016 domain-containing protein</fullName>
    </recommendedName>
</protein>
<proteinExistence type="predicted"/>
<organism evidence="1">
    <name type="scientific">marine sediment metagenome</name>
    <dbReference type="NCBI Taxonomy" id="412755"/>
    <lineage>
        <taxon>unclassified sequences</taxon>
        <taxon>metagenomes</taxon>
        <taxon>ecological metagenomes</taxon>
    </lineage>
</organism>
<sequence length="166" mass="19292">VMNTVKKIAMAMLIALPVFAHAGEAVVKWQDFNDYRDVRPSNEPKGSYHKHIATSFEKHFNKLAEQLPEGYKFNVEVTELDLAGDVRFGGMNDLRIVKPIYFPRIEFTYSVTDKDGKVLSESDKVELKDMGFMDKIKMGRDEQFYYDKRLITDWFNKELMPEIVPS</sequence>
<dbReference type="Pfam" id="PF11454">
    <property type="entry name" value="DUF3016"/>
    <property type="match status" value="1"/>
</dbReference>
<dbReference type="EMBL" id="LAZR01037363">
    <property type="protein sequence ID" value="KKL22403.1"/>
    <property type="molecule type" value="Genomic_DNA"/>
</dbReference>
<accession>A0A0F9EEI1</accession>
<dbReference type="AlphaFoldDB" id="A0A0F9EEI1"/>
<reference evidence="1" key="1">
    <citation type="journal article" date="2015" name="Nature">
        <title>Complex archaea that bridge the gap between prokaryotes and eukaryotes.</title>
        <authorList>
            <person name="Spang A."/>
            <person name="Saw J.H."/>
            <person name="Jorgensen S.L."/>
            <person name="Zaremba-Niedzwiedzka K."/>
            <person name="Martijn J."/>
            <person name="Lind A.E."/>
            <person name="van Eijk R."/>
            <person name="Schleper C."/>
            <person name="Guy L."/>
            <person name="Ettema T.J."/>
        </authorList>
    </citation>
    <scope>NUCLEOTIDE SEQUENCE</scope>
</reference>
<feature type="non-terminal residue" evidence="1">
    <location>
        <position position="1"/>
    </location>
</feature>
<gene>
    <name evidence="1" type="ORF">LCGC14_2435760</name>
</gene>
<name>A0A0F9EEI1_9ZZZZ</name>
<comment type="caution">
    <text evidence="1">The sequence shown here is derived from an EMBL/GenBank/DDBJ whole genome shotgun (WGS) entry which is preliminary data.</text>
</comment>